<organism evidence="8 9">
    <name type="scientific">Pelotomaculum thermopropionicum (strain DSM 13744 / JCM 10971 / SI)</name>
    <dbReference type="NCBI Taxonomy" id="370438"/>
    <lineage>
        <taxon>Bacteria</taxon>
        <taxon>Bacillati</taxon>
        <taxon>Bacillota</taxon>
        <taxon>Clostridia</taxon>
        <taxon>Eubacteriales</taxon>
        <taxon>Desulfotomaculaceae</taxon>
        <taxon>Pelotomaculum</taxon>
    </lineage>
</organism>
<dbReference type="EC" id="5.1.1.3" evidence="2 7"/>
<accession>A5D462</accession>
<dbReference type="HAMAP" id="MF_00258">
    <property type="entry name" value="Glu_racemase"/>
    <property type="match status" value="1"/>
</dbReference>
<protein>
    <recommendedName>
        <fullName evidence="2 7">Glutamate racemase</fullName>
        <ecNumber evidence="2 7">5.1.1.3</ecNumber>
    </recommendedName>
</protein>
<dbReference type="Proteomes" id="UP000006556">
    <property type="component" value="Chromosome"/>
</dbReference>
<dbReference type="GO" id="GO:0008360">
    <property type="term" value="P:regulation of cell shape"/>
    <property type="evidence" value="ECO:0007669"/>
    <property type="project" value="UniProtKB-KW"/>
</dbReference>
<dbReference type="GO" id="GO:0071555">
    <property type="term" value="P:cell wall organization"/>
    <property type="evidence" value="ECO:0007669"/>
    <property type="project" value="UniProtKB-KW"/>
</dbReference>
<dbReference type="EMBL" id="AP009389">
    <property type="protein sequence ID" value="BAF58968.1"/>
    <property type="molecule type" value="Genomic_DNA"/>
</dbReference>
<dbReference type="FunFam" id="3.40.50.1860:FF:000001">
    <property type="entry name" value="Glutamate racemase"/>
    <property type="match status" value="1"/>
</dbReference>
<keyword evidence="4 7" id="KW-0573">Peptidoglycan synthesis</keyword>
<evidence type="ECO:0000256" key="6">
    <source>
        <dbReference type="ARBA" id="ARBA00023316"/>
    </source>
</evidence>
<dbReference type="Pfam" id="PF01177">
    <property type="entry name" value="Asp_Glu_race"/>
    <property type="match status" value="1"/>
</dbReference>
<dbReference type="Gene3D" id="3.40.50.1860">
    <property type="match status" value="2"/>
</dbReference>
<evidence type="ECO:0000256" key="2">
    <source>
        <dbReference type="ARBA" id="ARBA00013090"/>
    </source>
</evidence>
<dbReference type="KEGG" id="pth:PTH_0787"/>
<evidence type="ECO:0000313" key="8">
    <source>
        <dbReference type="EMBL" id="BAF58968.1"/>
    </source>
</evidence>
<dbReference type="PROSITE" id="PS00924">
    <property type="entry name" value="ASP_GLU_RACEMASE_2"/>
    <property type="match status" value="1"/>
</dbReference>
<dbReference type="GO" id="GO:0009252">
    <property type="term" value="P:peptidoglycan biosynthetic process"/>
    <property type="evidence" value="ECO:0007669"/>
    <property type="project" value="UniProtKB-UniRule"/>
</dbReference>
<keyword evidence="6 7" id="KW-0961">Cell wall biogenesis/degradation</keyword>
<dbReference type="SUPFAM" id="SSF53681">
    <property type="entry name" value="Aspartate/glutamate racemase"/>
    <property type="match status" value="2"/>
</dbReference>
<dbReference type="InterPro" id="IPR001920">
    <property type="entry name" value="Asp/Glu_race"/>
</dbReference>
<dbReference type="PANTHER" id="PTHR21198">
    <property type="entry name" value="GLUTAMATE RACEMASE"/>
    <property type="match status" value="1"/>
</dbReference>
<keyword evidence="3 7" id="KW-0133">Cell shape</keyword>
<comment type="catalytic activity">
    <reaction evidence="1 7">
        <text>L-glutamate = D-glutamate</text>
        <dbReference type="Rhea" id="RHEA:12813"/>
        <dbReference type="ChEBI" id="CHEBI:29985"/>
        <dbReference type="ChEBI" id="CHEBI:29986"/>
        <dbReference type="EC" id="5.1.1.3"/>
    </reaction>
</comment>
<evidence type="ECO:0000256" key="3">
    <source>
        <dbReference type="ARBA" id="ARBA00022960"/>
    </source>
</evidence>
<gene>
    <name evidence="8" type="primary">MurI</name>
    <name evidence="7" type="synonym">murI</name>
    <name evidence="8" type="ordered locus">PTH_0787</name>
</gene>
<feature type="binding site" evidence="7">
    <location>
        <begin position="186"/>
        <end position="187"/>
    </location>
    <ligand>
        <name>substrate</name>
    </ligand>
</feature>
<keyword evidence="5 7" id="KW-0413">Isomerase</keyword>
<comment type="pathway">
    <text evidence="7">Cell wall biogenesis; peptidoglycan biosynthesis.</text>
</comment>
<evidence type="ECO:0000256" key="1">
    <source>
        <dbReference type="ARBA" id="ARBA00001602"/>
    </source>
</evidence>
<name>A5D462_PELTS</name>
<keyword evidence="9" id="KW-1185">Reference proteome</keyword>
<dbReference type="AlphaFoldDB" id="A5D462"/>
<evidence type="ECO:0000256" key="5">
    <source>
        <dbReference type="ARBA" id="ARBA00023235"/>
    </source>
</evidence>
<evidence type="ECO:0000313" key="9">
    <source>
        <dbReference type="Proteomes" id="UP000006556"/>
    </source>
</evidence>
<feature type="binding site" evidence="7">
    <location>
        <begin position="75"/>
        <end position="76"/>
    </location>
    <ligand>
        <name>substrate</name>
    </ligand>
</feature>
<feature type="active site" description="Proton donor/acceptor" evidence="7">
    <location>
        <position position="74"/>
    </location>
</feature>
<reference evidence="9" key="1">
    <citation type="journal article" date="2008" name="Genome Res.">
        <title>The genome of Pelotomaculum thermopropionicum reveals niche-associated evolution in anaerobic microbiota.</title>
        <authorList>
            <person name="Kosaka T."/>
            <person name="Kato S."/>
            <person name="Shimoyama T."/>
            <person name="Ishii S."/>
            <person name="Abe T."/>
            <person name="Watanabe K."/>
        </authorList>
    </citation>
    <scope>NUCLEOTIDE SEQUENCE [LARGE SCALE GENOMIC DNA]</scope>
    <source>
        <strain evidence="9">DSM 13744 / JCM 10971 / SI</strain>
    </source>
</reference>
<dbReference type="GO" id="GO:0008881">
    <property type="term" value="F:glutamate racemase activity"/>
    <property type="evidence" value="ECO:0007669"/>
    <property type="project" value="UniProtKB-UniRule"/>
</dbReference>
<feature type="binding site" evidence="7">
    <location>
        <begin position="43"/>
        <end position="44"/>
    </location>
    <ligand>
        <name>substrate</name>
    </ligand>
</feature>
<dbReference type="eggNOG" id="COG0796">
    <property type="taxonomic scope" value="Bacteria"/>
</dbReference>
<feature type="binding site" evidence="7">
    <location>
        <begin position="11"/>
        <end position="12"/>
    </location>
    <ligand>
        <name>substrate</name>
    </ligand>
</feature>
<evidence type="ECO:0000256" key="7">
    <source>
        <dbReference type="HAMAP-Rule" id="MF_00258"/>
    </source>
</evidence>
<dbReference type="InterPro" id="IPR004391">
    <property type="entry name" value="Glu_race"/>
</dbReference>
<dbReference type="InterPro" id="IPR033134">
    <property type="entry name" value="Asp/Glu_racemase_AS_2"/>
</dbReference>
<evidence type="ECO:0000256" key="4">
    <source>
        <dbReference type="ARBA" id="ARBA00022984"/>
    </source>
</evidence>
<dbReference type="UniPathway" id="UPA00219"/>
<dbReference type="HOGENOM" id="CLU_052344_0_2_9"/>
<comment type="function">
    <text evidence="7">Provides the (R)-glutamate required for cell wall biosynthesis.</text>
</comment>
<dbReference type="STRING" id="370438.PTH_0787"/>
<proteinExistence type="inferred from homology"/>
<comment type="similarity">
    <text evidence="7">Belongs to the aspartate/glutamate racemases family.</text>
</comment>
<dbReference type="NCBIfam" id="TIGR00067">
    <property type="entry name" value="glut_race"/>
    <property type="match status" value="1"/>
</dbReference>
<feature type="active site" description="Proton donor/acceptor" evidence="7">
    <location>
        <position position="185"/>
    </location>
</feature>
<dbReference type="PANTHER" id="PTHR21198:SF2">
    <property type="entry name" value="GLUTAMATE RACEMASE"/>
    <property type="match status" value="1"/>
</dbReference>
<sequence>MRKTGAIGLFDSGIGGLTVAVEVYRQLPAESTIYFGDTAHVPYGSRNPGELYRFASRIVDFLEGEGAKYIIFACNTSSSLSLPILQERKAVPMIGLIKPGVAAALQKTVNRRIGVIATEATVKSGAYERELKRQDENVQVFCQAASRLVPLVEAGETGTPAAAEAVREYLFPLKEAGIDTLILGCTHYPFLKPLIAGEMGPGVQLVDPAAATVEEAGKELQRLGLAAGGPAVPEHRFVVSGDPAAFQKAARRFLGRNIGPVGRVEL</sequence>
<dbReference type="InterPro" id="IPR015942">
    <property type="entry name" value="Asp/Glu/hydantoin_racemase"/>
</dbReference>